<keyword evidence="4" id="KW-1185">Reference proteome</keyword>
<dbReference type="EMBL" id="CMVM020000016">
    <property type="status" value="NOT_ANNOTATED_CDS"/>
    <property type="molecule type" value="Genomic_DNA"/>
</dbReference>
<feature type="chain" id="PRO_5014295812" description="Protein quiver" evidence="2">
    <location>
        <begin position="22"/>
        <end position="125"/>
    </location>
</feature>
<feature type="transmembrane region" description="Helical" evidence="1">
    <location>
        <begin position="100"/>
        <end position="118"/>
    </location>
</feature>
<evidence type="ECO:0000313" key="4">
    <source>
        <dbReference type="Proteomes" id="UP000024404"/>
    </source>
</evidence>
<keyword evidence="1" id="KW-0812">Transmembrane</keyword>
<dbReference type="EnsemblMetazoa" id="OVOC13452.2">
    <property type="protein sequence ID" value="OVOC13452.2"/>
    <property type="gene ID" value="WBGene00255466"/>
</dbReference>
<evidence type="ECO:0000256" key="2">
    <source>
        <dbReference type="SAM" id="SignalP"/>
    </source>
</evidence>
<reference evidence="3" key="2">
    <citation type="submission" date="2018-02" db="UniProtKB">
        <authorList>
            <consortium name="EnsemblMetazoa"/>
        </authorList>
    </citation>
    <scope>IDENTIFICATION</scope>
</reference>
<evidence type="ECO:0000256" key="1">
    <source>
        <dbReference type="SAM" id="Phobius"/>
    </source>
</evidence>
<keyword evidence="1" id="KW-1133">Transmembrane helix</keyword>
<keyword evidence="1" id="KW-0472">Membrane</keyword>
<dbReference type="AlphaFoldDB" id="A0A2K6VP90"/>
<keyword evidence="2" id="KW-0732">Signal</keyword>
<dbReference type="InterPro" id="IPR045860">
    <property type="entry name" value="Snake_toxin-like_sf"/>
</dbReference>
<dbReference type="EnsemblMetazoa" id="OVOC13452.1">
    <property type="protein sequence ID" value="OVOC13452.1"/>
    <property type="gene ID" value="WBGene00255466"/>
</dbReference>
<dbReference type="Proteomes" id="UP000024404">
    <property type="component" value="Unassembled WGS sequence"/>
</dbReference>
<evidence type="ECO:0008006" key="5">
    <source>
        <dbReference type="Google" id="ProtNLM"/>
    </source>
</evidence>
<dbReference type="SUPFAM" id="SSF57302">
    <property type="entry name" value="Snake toxin-like"/>
    <property type="match status" value="1"/>
</dbReference>
<protein>
    <recommendedName>
        <fullName evidence="5">Protein quiver</fullName>
    </recommendedName>
</protein>
<accession>A0A2K6VP90</accession>
<organism evidence="3 4">
    <name type="scientific">Onchocerca volvulus</name>
    <dbReference type="NCBI Taxonomy" id="6282"/>
    <lineage>
        <taxon>Eukaryota</taxon>
        <taxon>Metazoa</taxon>
        <taxon>Ecdysozoa</taxon>
        <taxon>Nematoda</taxon>
        <taxon>Chromadorea</taxon>
        <taxon>Rhabditida</taxon>
        <taxon>Spirurina</taxon>
        <taxon>Spiruromorpha</taxon>
        <taxon>Filarioidea</taxon>
        <taxon>Onchocercidae</taxon>
        <taxon>Onchocerca</taxon>
    </lineage>
</organism>
<feature type="signal peptide" evidence="2">
    <location>
        <begin position="1"/>
        <end position="21"/>
    </location>
</feature>
<reference evidence="4" key="1">
    <citation type="submission" date="2013-10" db="EMBL/GenBank/DDBJ databases">
        <title>Genome sequencing of Onchocerca volvulus.</title>
        <authorList>
            <person name="Cotton J."/>
            <person name="Tsai J."/>
            <person name="Stanley E."/>
            <person name="Tracey A."/>
            <person name="Holroyd N."/>
            <person name="Lustigman S."/>
            <person name="Berriman M."/>
        </authorList>
    </citation>
    <scope>NUCLEOTIDE SEQUENCE</scope>
</reference>
<name>A0A2K6VP90_ONCVO</name>
<sequence>MFTVTLLFFYTLYTTIPQGYSLVCYLCDSIGESNCFGGTCIGTACIKRSALIHGFLRVQKMCQQTSEPLLEYCETNVRWKGGTGTECICQTDYCNNTGKVFQNIFLIFFPFIITSFISKISSVRF</sequence>
<proteinExistence type="predicted"/>
<evidence type="ECO:0000313" key="3">
    <source>
        <dbReference type="EnsemblMetazoa" id="OVOC13452.1"/>
    </source>
</evidence>